<gene>
    <name evidence="1" type="ORF">OOZ35_05005</name>
</gene>
<evidence type="ECO:0000313" key="1">
    <source>
        <dbReference type="EMBL" id="MDA0176849.1"/>
    </source>
</evidence>
<dbReference type="Proteomes" id="UP001149142">
    <property type="component" value="Unassembled WGS sequence"/>
</dbReference>
<comment type="caution">
    <text evidence="1">The sequence shown here is derived from an EMBL/GenBank/DDBJ whole genome shotgun (WGS) entry which is preliminary data.</text>
</comment>
<protein>
    <recommendedName>
        <fullName evidence="3">STAS/SEC14 domain-containing protein</fullName>
    </recommendedName>
</protein>
<name>A0ABT4RYF9_9FLAO</name>
<organism evidence="1 2">
    <name type="scientific">Mesoflavibacter profundi</name>
    <dbReference type="NCBI Taxonomy" id="2708110"/>
    <lineage>
        <taxon>Bacteria</taxon>
        <taxon>Pseudomonadati</taxon>
        <taxon>Bacteroidota</taxon>
        <taxon>Flavobacteriia</taxon>
        <taxon>Flavobacteriales</taxon>
        <taxon>Flavobacteriaceae</taxon>
        <taxon>Mesoflavibacter</taxon>
    </lineage>
</organism>
<keyword evidence="2" id="KW-1185">Reference proteome</keyword>
<accession>A0ABT4RYF9</accession>
<sequence length="131" mass="15495">MGIINYYNISHAEVFVFDDFLIKQVKEGVKIDLEETKELKLILEEHFKNKKMAYISNRVTSYSVNPLVYKEVEKMSNLVVIAIIPKDETMRQSAEFERQFFNKPFEIFENLSDAIQWVQKIILNENKEAKV</sequence>
<reference evidence="1" key="1">
    <citation type="submission" date="2022-11" db="EMBL/GenBank/DDBJ databases">
        <title>Refractory cell wall polysaccharides provide important carbon source for microbial heterotrophs in the hadal ocean.</title>
        <authorList>
            <person name="Zhu X."/>
        </authorList>
    </citation>
    <scope>NUCLEOTIDE SEQUENCE</scope>
    <source>
        <strain evidence="1">MTRN7</strain>
    </source>
</reference>
<dbReference type="EMBL" id="JAPFGC010000002">
    <property type="protein sequence ID" value="MDA0176849.1"/>
    <property type="molecule type" value="Genomic_DNA"/>
</dbReference>
<evidence type="ECO:0000313" key="2">
    <source>
        <dbReference type="Proteomes" id="UP001149142"/>
    </source>
</evidence>
<dbReference type="RefSeq" id="WP_270005216.1">
    <property type="nucleotide sequence ID" value="NZ_JAPFGC010000002.1"/>
</dbReference>
<evidence type="ECO:0008006" key="3">
    <source>
        <dbReference type="Google" id="ProtNLM"/>
    </source>
</evidence>
<proteinExistence type="predicted"/>